<dbReference type="InterPro" id="IPR051051">
    <property type="entry name" value="E3_ubiq-ligase_TRIM/RNF"/>
</dbReference>
<dbReference type="GO" id="GO:0008270">
    <property type="term" value="F:zinc ion binding"/>
    <property type="evidence" value="ECO:0007669"/>
    <property type="project" value="UniProtKB-KW"/>
</dbReference>
<dbReference type="CDD" id="cd19769">
    <property type="entry name" value="Bbox2_TRIM16-like"/>
    <property type="match status" value="1"/>
</dbReference>
<dbReference type="SMART" id="SM00449">
    <property type="entry name" value="SPRY"/>
    <property type="match status" value="1"/>
</dbReference>
<dbReference type="SMART" id="SM00184">
    <property type="entry name" value="RING"/>
    <property type="match status" value="1"/>
</dbReference>
<evidence type="ECO:0000256" key="2">
    <source>
        <dbReference type="ARBA" id="ARBA00022723"/>
    </source>
</evidence>
<dbReference type="GO" id="GO:0045087">
    <property type="term" value="P:innate immune response"/>
    <property type="evidence" value="ECO:0007669"/>
    <property type="project" value="UniProtKB-KW"/>
</dbReference>
<dbReference type="SUPFAM" id="SSF57850">
    <property type="entry name" value="RING/U-box"/>
    <property type="match status" value="1"/>
</dbReference>
<dbReference type="PROSITE" id="PS00518">
    <property type="entry name" value="ZF_RING_1"/>
    <property type="match status" value="1"/>
</dbReference>
<dbReference type="PRINTS" id="PR01407">
    <property type="entry name" value="BUTYPHLNCDUF"/>
</dbReference>
<organism evidence="11 12">
    <name type="scientific">Betta splendens</name>
    <name type="common">Siamese fighting fish</name>
    <dbReference type="NCBI Taxonomy" id="158456"/>
    <lineage>
        <taxon>Eukaryota</taxon>
        <taxon>Metazoa</taxon>
        <taxon>Chordata</taxon>
        <taxon>Craniata</taxon>
        <taxon>Vertebrata</taxon>
        <taxon>Euteleostomi</taxon>
        <taxon>Actinopterygii</taxon>
        <taxon>Neopterygii</taxon>
        <taxon>Teleostei</taxon>
        <taxon>Neoteleostei</taxon>
        <taxon>Acanthomorphata</taxon>
        <taxon>Anabantaria</taxon>
        <taxon>Anabantiformes</taxon>
        <taxon>Anabantoidei</taxon>
        <taxon>Osphronemidae</taxon>
        <taxon>Betta</taxon>
    </lineage>
</organism>
<dbReference type="InterPro" id="IPR006574">
    <property type="entry name" value="PRY"/>
</dbReference>
<dbReference type="GeneID" id="114847724"/>
<proteinExistence type="predicted"/>
<sequence>MASVTIEEQFTCTICLHIFRNPTTIPCGHNFCLKCIKRFWDTSNKAECPLCKRASKPRPGLRVNIDLKNIVEQWFPPKSHKPRLKPVKPPSTYELLCDVCHQHEIRAVRVCLDCKKSFCEIHLKPHQKDPDLAKHTMMDPATYTSTRLCKKHNKDLTMFCEKDQKLVCIKCTESKHKHHNTITLDSKSQRVKSELSKAKAEFQQMIQERSSKVDEIQTSVELSRVNKEREIESSVQAFSLMISAFEQSQALSIGKIEQKYKEMERRAEDYVKELRQEIQDLQKRCNSLQYMENHDDSLQVIKSFPPLSAPPSTVDWSTVTMPTDTHSSERKDFSKLVDICHDLLKKLCADEVNKISQYAVDVTFDPVTAAGWLTVSPDKKKVSVSRQIRRHSLPDDPRRFDHCVSILGKQRFTHGKYYWVVQVGDKTDWDLGVARESINRKGLITVRPDSGYWAISRRKGGSLSACTGPSTPLHLHETPHKVGIFLDYDEGSVSFYDAEAKTHIYTYSGCGFSGPLCPYFNPCLQDSGKNAAPLVICPLEGALSQQAAATGEQGRRARLVSSVSYP</sequence>
<dbReference type="PANTHER" id="PTHR25465:SF49">
    <property type="entry name" value="BLOODTHIRSTY-RELATED GENE FAMILY, MEMBER 1-RELATED"/>
    <property type="match status" value="1"/>
</dbReference>
<evidence type="ECO:0000256" key="5">
    <source>
        <dbReference type="ARBA" id="ARBA00022859"/>
    </source>
</evidence>
<dbReference type="InterPro" id="IPR043136">
    <property type="entry name" value="B30.2/SPRY_sf"/>
</dbReference>
<dbReference type="Pfam" id="PF15227">
    <property type="entry name" value="zf-C3HC4_4"/>
    <property type="match status" value="1"/>
</dbReference>
<dbReference type="KEGG" id="bspl:114847724"/>
<evidence type="ECO:0000256" key="7">
    <source>
        <dbReference type="SAM" id="Coils"/>
    </source>
</evidence>
<dbReference type="PANTHER" id="PTHR25465">
    <property type="entry name" value="B-BOX DOMAIN CONTAINING"/>
    <property type="match status" value="1"/>
</dbReference>
<dbReference type="InterPro" id="IPR013083">
    <property type="entry name" value="Znf_RING/FYVE/PHD"/>
</dbReference>
<dbReference type="InterPro" id="IPR013320">
    <property type="entry name" value="ConA-like_dom_sf"/>
</dbReference>
<dbReference type="PROSITE" id="PS50089">
    <property type="entry name" value="ZF_RING_2"/>
    <property type="match status" value="1"/>
</dbReference>
<name>A0A6P7LG38_BETSP</name>
<dbReference type="SUPFAM" id="SSF57845">
    <property type="entry name" value="B-box zinc-binding domain"/>
    <property type="match status" value="1"/>
</dbReference>
<dbReference type="Pfam" id="PF13765">
    <property type="entry name" value="PRY"/>
    <property type="match status" value="1"/>
</dbReference>
<dbReference type="InterPro" id="IPR017907">
    <property type="entry name" value="Znf_RING_CS"/>
</dbReference>
<dbReference type="InterPro" id="IPR058030">
    <property type="entry name" value="TRIM8/14/16/25/29/45/65_CC"/>
</dbReference>
<dbReference type="InParanoid" id="A0A6P7LG38"/>
<dbReference type="OrthoDB" id="6105938at2759"/>
<dbReference type="RefSeq" id="XP_028993586.1">
    <property type="nucleotide sequence ID" value="XM_029137753.3"/>
</dbReference>
<dbReference type="Gene3D" id="2.60.120.920">
    <property type="match status" value="1"/>
</dbReference>
<keyword evidence="1" id="KW-0399">Innate immunity</keyword>
<evidence type="ECO:0000259" key="9">
    <source>
        <dbReference type="PROSITE" id="PS50119"/>
    </source>
</evidence>
<keyword evidence="7" id="KW-0175">Coiled coil</keyword>
<protein>
    <submittedName>
        <fullName evidence="12">E3 ubiquitin-protein ligase TRIM39-like</fullName>
    </submittedName>
</protein>
<dbReference type="SMART" id="SM00589">
    <property type="entry name" value="PRY"/>
    <property type="match status" value="1"/>
</dbReference>
<evidence type="ECO:0000259" key="10">
    <source>
        <dbReference type="PROSITE" id="PS50188"/>
    </source>
</evidence>
<dbReference type="CDD" id="cd13733">
    <property type="entry name" value="SPRY_PRY_C-I_1"/>
    <property type="match status" value="1"/>
</dbReference>
<dbReference type="Pfam" id="PF00622">
    <property type="entry name" value="SPRY"/>
    <property type="match status" value="1"/>
</dbReference>
<keyword evidence="3 6" id="KW-0863">Zinc-finger</keyword>
<dbReference type="PROSITE" id="PS50119">
    <property type="entry name" value="ZF_BBOX"/>
    <property type="match status" value="1"/>
</dbReference>
<evidence type="ECO:0000313" key="12">
    <source>
        <dbReference type="RefSeq" id="XP_028993586.1"/>
    </source>
</evidence>
<evidence type="ECO:0000256" key="3">
    <source>
        <dbReference type="ARBA" id="ARBA00022771"/>
    </source>
</evidence>
<dbReference type="Gene3D" id="4.10.830.40">
    <property type="match status" value="1"/>
</dbReference>
<dbReference type="InterPro" id="IPR001870">
    <property type="entry name" value="B30.2/SPRY"/>
</dbReference>
<dbReference type="SUPFAM" id="SSF49899">
    <property type="entry name" value="Concanavalin A-like lectins/glucanases"/>
    <property type="match status" value="1"/>
</dbReference>
<dbReference type="Gene3D" id="3.30.40.10">
    <property type="entry name" value="Zinc/RING finger domain, C3HC4 (zinc finger)"/>
    <property type="match status" value="1"/>
</dbReference>
<dbReference type="AlphaFoldDB" id="A0A6P7LG38"/>
<dbReference type="Gene3D" id="3.30.160.60">
    <property type="entry name" value="Classic Zinc Finger"/>
    <property type="match status" value="1"/>
</dbReference>
<feature type="domain" description="RING-type" evidence="8">
    <location>
        <begin position="12"/>
        <end position="52"/>
    </location>
</feature>
<evidence type="ECO:0000256" key="1">
    <source>
        <dbReference type="ARBA" id="ARBA00022588"/>
    </source>
</evidence>
<evidence type="ECO:0000259" key="8">
    <source>
        <dbReference type="PROSITE" id="PS50089"/>
    </source>
</evidence>
<reference evidence="12" key="1">
    <citation type="submission" date="2025-08" db="UniProtKB">
        <authorList>
            <consortium name="RefSeq"/>
        </authorList>
    </citation>
    <scope>IDENTIFICATION</scope>
</reference>
<dbReference type="InterPro" id="IPR003879">
    <property type="entry name" value="Butyrophylin_SPRY"/>
</dbReference>
<keyword evidence="4" id="KW-0862">Zinc</keyword>
<keyword evidence="2" id="KW-0479">Metal-binding</keyword>
<dbReference type="Pfam" id="PF25600">
    <property type="entry name" value="TRIM_CC"/>
    <property type="match status" value="1"/>
</dbReference>
<dbReference type="InterPro" id="IPR001841">
    <property type="entry name" value="Znf_RING"/>
</dbReference>
<dbReference type="InterPro" id="IPR000315">
    <property type="entry name" value="Znf_B-box"/>
</dbReference>
<evidence type="ECO:0000256" key="4">
    <source>
        <dbReference type="ARBA" id="ARBA00022833"/>
    </source>
</evidence>
<gene>
    <name evidence="12" type="primary">LOC114847724</name>
</gene>
<dbReference type="Proteomes" id="UP000515150">
    <property type="component" value="Chromosome 2"/>
</dbReference>
<dbReference type="PROSITE" id="PS50188">
    <property type="entry name" value="B302_SPRY"/>
    <property type="match status" value="1"/>
</dbReference>
<dbReference type="FunFam" id="2.60.120.920:FF:000004">
    <property type="entry name" value="Butyrophilin subfamily 1 member A1"/>
    <property type="match status" value="1"/>
</dbReference>
<dbReference type="GO" id="GO:0005737">
    <property type="term" value="C:cytoplasm"/>
    <property type="evidence" value="ECO:0007669"/>
    <property type="project" value="UniProtKB-ARBA"/>
</dbReference>
<keyword evidence="11" id="KW-1185">Reference proteome</keyword>
<feature type="coiled-coil region" evidence="7">
    <location>
        <begin position="253"/>
        <end position="291"/>
    </location>
</feature>
<evidence type="ECO:0000256" key="6">
    <source>
        <dbReference type="PROSITE-ProRule" id="PRU00024"/>
    </source>
</evidence>
<dbReference type="SMART" id="SM00336">
    <property type="entry name" value="BBOX"/>
    <property type="match status" value="1"/>
</dbReference>
<feature type="domain" description="B30.2/SPRY" evidence="10">
    <location>
        <begin position="342"/>
        <end position="539"/>
    </location>
</feature>
<dbReference type="InterPro" id="IPR003877">
    <property type="entry name" value="SPRY_dom"/>
</dbReference>
<accession>A0A6P7LG38</accession>
<keyword evidence="5" id="KW-0391">Immunity</keyword>
<dbReference type="Pfam" id="PF00643">
    <property type="entry name" value="zf-B_box"/>
    <property type="match status" value="1"/>
</dbReference>
<feature type="domain" description="B box-type" evidence="9">
    <location>
        <begin position="144"/>
        <end position="184"/>
    </location>
</feature>
<evidence type="ECO:0000313" key="11">
    <source>
        <dbReference type="Proteomes" id="UP000515150"/>
    </source>
</evidence>